<gene>
    <name evidence="2" type="ORF">CR513_22501</name>
</gene>
<protein>
    <submittedName>
        <fullName evidence="2">Uncharacterized protein</fullName>
    </submittedName>
</protein>
<evidence type="ECO:0000313" key="2">
    <source>
        <dbReference type="EMBL" id="RDX95028.1"/>
    </source>
</evidence>
<evidence type="ECO:0000313" key="3">
    <source>
        <dbReference type="Proteomes" id="UP000257109"/>
    </source>
</evidence>
<sequence>MAGMNSGRKRKACNVLAVHGKADPTPVITFSERDIRYEPPRQDEPMVILVVIAEYKVERVLIDQGSLTKILYWSTYKRLGLQSTDLEACSGKLYGFAGEHVTIKGVIELETMFGERDHAHTIPMLYTIIDVDASYNIIMGRSALNKLGVGGRKSMGQPLGSQTMLRGQPKNRLLTILGGRARCEHVGPRLRPQVYGRMREVSFGRRSEGSQHRTQTGSQNLNKHDPNEGGQKSPRVFSMGE</sequence>
<feature type="non-terminal residue" evidence="2">
    <location>
        <position position="1"/>
    </location>
</feature>
<dbReference type="PANTHER" id="PTHR33240:SF15">
    <property type="entry name" value="GAG-PRO-LIKE PROTEIN"/>
    <property type="match status" value="1"/>
</dbReference>
<organism evidence="2 3">
    <name type="scientific">Mucuna pruriens</name>
    <name type="common">Velvet bean</name>
    <name type="synonym">Dolichos pruriens</name>
    <dbReference type="NCBI Taxonomy" id="157652"/>
    <lineage>
        <taxon>Eukaryota</taxon>
        <taxon>Viridiplantae</taxon>
        <taxon>Streptophyta</taxon>
        <taxon>Embryophyta</taxon>
        <taxon>Tracheophyta</taxon>
        <taxon>Spermatophyta</taxon>
        <taxon>Magnoliopsida</taxon>
        <taxon>eudicotyledons</taxon>
        <taxon>Gunneridae</taxon>
        <taxon>Pentapetalae</taxon>
        <taxon>rosids</taxon>
        <taxon>fabids</taxon>
        <taxon>Fabales</taxon>
        <taxon>Fabaceae</taxon>
        <taxon>Papilionoideae</taxon>
        <taxon>50 kb inversion clade</taxon>
        <taxon>NPAAA clade</taxon>
        <taxon>indigoferoid/millettioid clade</taxon>
        <taxon>Phaseoleae</taxon>
        <taxon>Mucuna</taxon>
    </lineage>
</organism>
<name>A0A371GWV0_MUCPR</name>
<dbReference type="Proteomes" id="UP000257109">
    <property type="component" value="Unassembled WGS sequence"/>
</dbReference>
<feature type="compositionally biased region" description="Basic and acidic residues" evidence="1">
    <location>
        <begin position="202"/>
        <end position="211"/>
    </location>
</feature>
<evidence type="ECO:0000256" key="1">
    <source>
        <dbReference type="SAM" id="MobiDB-lite"/>
    </source>
</evidence>
<keyword evidence="3" id="KW-1185">Reference proteome</keyword>
<dbReference type="OrthoDB" id="1436852at2759"/>
<dbReference type="AlphaFoldDB" id="A0A371GWV0"/>
<dbReference type="Gene3D" id="2.40.70.10">
    <property type="entry name" value="Acid Proteases"/>
    <property type="match status" value="1"/>
</dbReference>
<feature type="region of interest" description="Disordered" evidence="1">
    <location>
        <begin position="202"/>
        <end position="241"/>
    </location>
</feature>
<feature type="compositionally biased region" description="Polar residues" evidence="1">
    <location>
        <begin position="212"/>
        <end position="221"/>
    </location>
</feature>
<dbReference type="EMBL" id="QJKJ01004224">
    <property type="protein sequence ID" value="RDX95028.1"/>
    <property type="molecule type" value="Genomic_DNA"/>
</dbReference>
<accession>A0A371GWV0</accession>
<reference evidence="2" key="1">
    <citation type="submission" date="2018-05" db="EMBL/GenBank/DDBJ databases">
        <title>Draft genome of Mucuna pruriens seed.</title>
        <authorList>
            <person name="Nnadi N.E."/>
            <person name="Vos R."/>
            <person name="Hasami M.H."/>
            <person name="Devisetty U.K."/>
            <person name="Aguiy J.C."/>
        </authorList>
    </citation>
    <scope>NUCLEOTIDE SEQUENCE [LARGE SCALE GENOMIC DNA]</scope>
    <source>
        <strain evidence="2">JCA_2017</strain>
    </source>
</reference>
<dbReference type="PANTHER" id="PTHR33240">
    <property type="entry name" value="OS08G0508500 PROTEIN"/>
    <property type="match status" value="1"/>
</dbReference>
<proteinExistence type="predicted"/>
<dbReference type="InterPro" id="IPR021109">
    <property type="entry name" value="Peptidase_aspartic_dom_sf"/>
</dbReference>
<comment type="caution">
    <text evidence="2">The sequence shown here is derived from an EMBL/GenBank/DDBJ whole genome shotgun (WGS) entry which is preliminary data.</text>
</comment>